<organism evidence="1 2">
    <name type="scientific">Smallanthus sonchifolius</name>
    <dbReference type="NCBI Taxonomy" id="185202"/>
    <lineage>
        <taxon>Eukaryota</taxon>
        <taxon>Viridiplantae</taxon>
        <taxon>Streptophyta</taxon>
        <taxon>Embryophyta</taxon>
        <taxon>Tracheophyta</taxon>
        <taxon>Spermatophyta</taxon>
        <taxon>Magnoliopsida</taxon>
        <taxon>eudicotyledons</taxon>
        <taxon>Gunneridae</taxon>
        <taxon>Pentapetalae</taxon>
        <taxon>asterids</taxon>
        <taxon>campanulids</taxon>
        <taxon>Asterales</taxon>
        <taxon>Asteraceae</taxon>
        <taxon>Asteroideae</taxon>
        <taxon>Heliantheae alliance</taxon>
        <taxon>Millerieae</taxon>
        <taxon>Smallanthus</taxon>
    </lineage>
</organism>
<reference evidence="1 2" key="2">
    <citation type="journal article" date="2022" name="Mol. Ecol. Resour.">
        <title>The genomes of chicory, endive, great burdock and yacon provide insights into Asteraceae paleo-polyploidization history and plant inulin production.</title>
        <authorList>
            <person name="Fan W."/>
            <person name="Wang S."/>
            <person name="Wang H."/>
            <person name="Wang A."/>
            <person name="Jiang F."/>
            <person name="Liu H."/>
            <person name="Zhao H."/>
            <person name="Xu D."/>
            <person name="Zhang Y."/>
        </authorList>
    </citation>
    <scope>NUCLEOTIDE SEQUENCE [LARGE SCALE GENOMIC DNA]</scope>
    <source>
        <strain evidence="2">cv. Yunnan</strain>
        <tissue evidence="1">Leaves</tissue>
    </source>
</reference>
<gene>
    <name evidence="1" type="ORF">L1987_06188</name>
</gene>
<accession>A0ACB9JXN3</accession>
<evidence type="ECO:0000313" key="1">
    <source>
        <dbReference type="EMBL" id="KAI3824718.1"/>
    </source>
</evidence>
<dbReference type="Proteomes" id="UP001056120">
    <property type="component" value="Linkage Group LG02"/>
</dbReference>
<evidence type="ECO:0000313" key="2">
    <source>
        <dbReference type="Proteomes" id="UP001056120"/>
    </source>
</evidence>
<dbReference type="EMBL" id="CM042019">
    <property type="protein sequence ID" value="KAI3824718.1"/>
    <property type="molecule type" value="Genomic_DNA"/>
</dbReference>
<keyword evidence="2" id="KW-1185">Reference proteome</keyword>
<protein>
    <submittedName>
        <fullName evidence="1">Uncharacterized protein</fullName>
    </submittedName>
</protein>
<reference evidence="2" key="1">
    <citation type="journal article" date="2022" name="Mol. Ecol. Resour.">
        <title>The genomes of chicory, endive, great burdock and yacon provide insights into Asteraceae palaeo-polyploidization history and plant inulin production.</title>
        <authorList>
            <person name="Fan W."/>
            <person name="Wang S."/>
            <person name="Wang H."/>
            <person name="Wang A."/>
            <person name="Jiang F."/>
            <person name="Liu H."/>
            <person name="Zhao H."/>
            <person name="Xu D."/>
            <person name="Zhang Y."/>
        </authorList>
    </citation>
    <scope>NUCLEOTIDE SEQUENCE [LARGE SCALE GENOMIC DNA]</scope>
    <source>
        <strain evidence="2">cv. Yunnan</strain>
    </source>
</reference>
<sequence length="151" mass="16743">MNQKTTIKDGSDEGAAIEDSFKICIPFNRFGTHKAFHHSTNQKSPKSINQIGKLLCRHLVSPASSPRRLRRNPSQGRQKIVDDGFVPVNVAANRTRLNIVSVVTDHRCRQSRSRRGLLEVASSLRLYSLSSRSLSLSLSMDLKDDTTAVAA</sequence>
<proteinExistence type="predicted"/>
<name>A0ACB9JXN3_9ASTR</name>
<comment type="caution">
    <text evidence="1">The sequence shown here is derived from an EMBL/GenBank/DDBJ whole genome shotgun (WGS) entry which is preliminary data.</text>
</comment>